<sequence>MFFSILSLVDASAKATFHIVPSFACALLAATAQPVTPRLSVRPDLSVLFRLPLLSSLPTLSVLPLFPALPSLPKLSLLPAASFRGFVSSWNGMSPVMISSIVGATPNTSLAKSGNGMRRNASRAKCANDFCECVLPGLREFMVRRGFVSFSPPTGTVVGYAYEVVDENRRKACDALDADYKCTREMVVLSGLAEAQTHELQFVGYRGLSGLEEIEADDRLEKKEMRLLEREAQEERHAHHRMKRLTEDISELSLEDGKDNDFESWVRRIT</sequence>
<dbReference type="EMBL" id="KV423986">
    <property type="protein sequence ID" value="KZT55930.1"/>
    <property type="molecule type" value="Genomic_DNA"/>
</dbReference>
<proteinExistence type="predicted"/>
<evidence type="ECO:0000313" key="2">
    <source>
        <dbReference type="Proteomes" id="UP000076842"/>
    </source>
</evidence>
<accession>A0A165F0I0</accession>
<protein>
    <submittedName>
        <fullName evidence="1">Uncharacterized protein</fullName>
    </submittedName>
</protein>
<dbReference type="AlphaFoldDB" id="A0A165F0I0"/>
<name>A0A165F0I0_9BASI</name>
<organism evidence="1 2">
    <name type="scientific">Calocera cornea HHB12733</name>
    <dbReference type="NCBI Taxonomy" id="1353952"/>
    <lineage>
        <taxon>Eukaryota</taxon>
        <taxon>Fungi</taxon>
        <taxon>Dikarya</taxon>
        <taxon>Basidiomycota</taxon>
        <taxon>Agaricomycotina</taxon>
        <taxon>Dacrymycetes</taxon>
        <taxon>Dacrymycetales</taxon>
        <taxon>Dacrymycetaceae</taxon>
        <taxon>Calocera</taxon>
    </lineage>
</organism>
<keyword evidence="2" id="KW-1185">Reference proteome</keyword>
<reference evidence="1 2" key="1">
    <citation type="journal article" date="2016" name="Mol. Biol. Evol.">
        <title>Comparative Genomics of Early-Diverging Mushroom-Forming Fungi Provides Insights into the Origins of Lignocellulose Decay Capabilities.</title>
        <authorList>
            <person name="Nagy L.G."/>
            <person name="Riley R."/>
            <person name="Tritt A."/>
            <person name="Adam C."/>
            <person name="Daum C."/>
            <person name="Floudas D."/>
            <person name="Sun H."/>
            <person name="Yadav J.S."/>
            <person name="Pangilinan J."/>
            <person name="Larsson K.H."/>
            <person name="Matsuura K."/>
            <person name="Barry K."/>
            <person name="Labutti K."/>
            <person name="Kuo R."/>
            <person name="Ohm R.A."/>
            <person name="Bhattacharya S.S."/>
            <person name="Shirouzu T."/>
            <person name="Yoshinaga Y."/>
            <person name="Martin F.M."/>
            <person name="Grigoriev I.V."/>
            <person name="Hibbett D.S."/>
        </authorList>
    </citation>
    <scope>NUCLEOTIDE SEQUENCE [LARGE SCALE GENOMIC DNA]</scope>
    <source>
        <strain evidence="1 2">HHB12733</strain>
    </source>
</reference>
<evidence type="ECO:0000313" key="1">
    <source>
        <dbReference type="EMBL" id="KZT55930.1"/>
    </source>
</evidence>
<gene>
    <name evidence="1" type="ORF">CALCODRAFT_509785</name>
</gene>
<dbReference type="Proteomes" id="UP000076842">
    <property type="component" value="Unassembled WGS sequence"/>
</dbReference>
<dbReference type="InParanoid" id="A0A165F0I0"/>